<dbReference type="InterPro" id="IPR036761">
    <property type="entry name" value="TTHA0802/YceI-like_sf"/>
</dbReference>
<dbReference type="InterPro" id="IPR011577">
    <property type="entry name" value="Cyt_b561_bac/Ni-Hgenase"/>
</dbReference>
<feature type="region of interest" description="Disordered" evidence="13">
    <location>
        <begin position="261"/>
        <end position="324"/>
    </location>
</feature>
<dbReference type="InterPro" id="IPR007372">
    <property type="entry name" value="Lipid/polyisoprenoid-bd_YceI"/>
</dbReference>
<dbReference type="GO" id="GO:0009055">
    <property type="term" value="F:electron transfer activity"/>
    <property type="evidence" value="ECO:0007669"/>
    <property type="project" value="InterPro"/>
</dbReference>
<keyword evidence="8" id="KW-0249">Electron transport</keyword>
<keyword evidence="18" id="KW-1185">Reference proteome</keyword>
<evidence type="ECO:0000256" key="2">
    <source>
        <dbReference type="ARBA" id="ARBA00004651"/>
    </source>
</evidence>
<evidence type="ECO:0000256" key="1">
    <source>
        <dbReference type="ARBA" id="ARBA00001970"/>
    </source>
</evidence>
<dbReference type="Proteomes" id="UP000051086">
    <property type="component" value="Unassembled WGS sequence"/>
</dbReference>
<keyword evidence="4" id="KW-1003">Cell membrane</keyword>
<comment type="cofactor">
    <cofactor evidence="1">
        <name>heme b</name>
        <dbReference type="ChEBI" id="CHEBI:60344"/>
    </cofactor>
</comment>
<keyword evidence="6 14" id="KW-0812">Transmembrane</keyword>
<gene>
    <name evidence="17" type="primary">yceJ</name>
    <name evidence="16" type="ORF">TL5118_01282</name>
    <name evidence="17" type="ORF">TL5120_00263</name>
</gene>
<dbReference type="InterPro" id="IPR016174">
    <property type="entry name" value="Di-haem_cyt_TM"/>
</dbReference>
<dbReference type="OrthoDB" id="1247465at2"/>
<feature type="domain" description="Lipid/polyisoprenoid-binding YceI-like" evidence="15">
    <location>
        <begin position="326"/>
        <end position="481"/>
    </location>
</feature>
<evidence type="ECO:0000256" key="14">
    <source>
        <dbReference type="SAM" id="Phobius"/>
    </source>
</evidence>
<keyword evidence="7" id="KW-0479">Metal-binding</keyword>
<feature type="transmembrane region" description="Helical" evidence="14">
    <location>
        <begin position="146"/>
        <end position="171"/>
    </location>
</feature>
<evidence type="ECO:0000256" key="11">
    <source>
        <dbReference type="ARBA" id="ARBA00023136"/>
    </source>
</evidence>
<keyword evidence="11 14" id="KW-0472">Membrane</keyword>
<evidence type="ECO:0000256" key="12">
    <source>
        <dbReference type="ARBA" id="ARBA00037975"/>
    </source>
</evidence>
<evidence type="ECO:0000256" key="3">
    <source>
        <dbReference type="ARBA" id="ARBA00022448"/>
    </source>
</evidence>
<evidence type="ECO:0000313" key="19">
    <source>
        <dbReference type="Proteomes" id="UP000051887"/>
    </source>
</evidence>
<evidence type="ECO:0000256" key="5">
    <source>
        <dbReference type="ARBA" id="ARBA00022617"/>
    </source>
</evidence>
<reference evidence="16 18" key="2">
    <citation type="submission" date="2015-09" db="EMBL/GenBank/DDBJ databases">
        <authorList>
            <person name="Rodrigo-Torres L."/>
            <person name="Arahal D.R."/>
        </authorList>
    </citation>
    <scope>NUCLEOTIDE SEQUENCE [LARGE SCALE GENOMIC DNA]</scope>
    <source>
        <strain evidence="16 18">CECT 5118</strain>
    </source>
</reference>
<dbReference type="GO" id="GO:0020037">
    <property type="term" value="F:heme binding"/>
    <property type="evidence" value="ECO:0007669"/>
    <property type="project" value="TreeGrafter"/>
</dbReference>
<evidence type="ECO:0000313" key="17">
    <source>
        <dbReference type="EMBL" id="CUH70486.1"/>
    </source>
</evidence>
<feature type="compositionally biased region" description="Polar residues" evidence="13">
    <location>
        <begin position="214"/>
        <end position="224"/>
    </location>
</feature>
<dbReference type="GO" id="GO:0046872">
    <property type="term" value="F:metal ion binding"/>
    <property type="evidence" value="ECO:0007669"/>
    <property type="project" value="UniProtKB-KW"/>
</dbReference>
<keyword evidence="10" id="KW-0408">Iron</keyword>
<dbReference type="Gene3D" id="2.40.128.110">
    <property type="entry name" value="Lipid/polyisoprenoid-binding, YceI-like"/>
    <property type="match status" value="1"/>
</dbReference>
<keyword evidence="9 14" id="KW-1133">Transmembrane helix</keyword>
<accession>A0A0P1FB71</accession>
<dbReference type="PANTHER" id="PTHR30529">
    <property type="entry name" value="CYTOCHROME B561"/>
    <property type="match status" value="1"/>
</dbReference>
<evidence type="ECO:0000313" key="16">
    <source>
        <dbReference type="EMBL" id="CUH65382.1"/>
    </source>
</evidence>
<comment type="subcellular location">
    <subcellularLocation>
        <location evidence="2">Cell membrane</location>
        <topology evidence="2">Multi-pass membrane protein</topology>
    </subcellularLocation>
</comment>
<comment type="similarity">
    <text evidence="12">Belongs to the cytochrome b561 family.</text>
</comment>
<dbReference type="SMART" id="SM00867">
    <property type="entry name" value="YceI"/>
    <property type="match status" value="1"/>
</dbReference>
<dbReference type="AlphaFoldDB" id="A0A0P1FB71"/>
<dbReference type="Gene3D" id="1.20.950.20">
    <property type="entry name" value="Transmembrane di-heme cytochromes, Chain C"/>
    <property type="match status" value="1"/>
</dbReference>
<dbReference type="GO" id="GO:0005886">
    <property type="term" value="C:plasma membrane"/>
    <property type="evidence" value="ECO:0007669"/>
    <property type="project" value="UniProtKB-SubCell"/>
</dbReference>
<dbReference type="SUPFAM" id="SSF81342">
    <property type="entry name" value="Transmembrane di-heme cytochromes"/>
    <property type="match status" value="1"/>
</dbReference>
<evidence type="ECO:0000313" key="18">
    <source>
        <dbReference type="Proteomes" id="UP000051086"/>
    </source>
</evidence>
<dbReference type="SUPFAM" id="SSF101874">
    <property type="entry name" value="YceI-like"/>
    <property type="match status" value="1"/>
</dbReference>
<dbReference type="EMBL" id="CYSB01000025">
    <property type="protein sequence ID" value="CUH65382.1"/>
    <property type="molecule type" value="Genomic_DNA"/>
</dbReference>
<dbReference type="GO" id="GO:0022904">
    <property type="term" value="P:respiratory electron transport chain"/>
    <property type="evidence" value="ECO:0007669"/>
    <property type="project" value="InterPro"/>
</dbReference>
<keyword evidence="5" id="KW-0349">Heme</keyword>
<dbReference type="Pfam" id="PF01292">
    <property type="entry name" value="Ni_hydr_CYTB"/>
    <property type="match status" value="1"/>
</dbReference>
<name>A0A0P1FB71_9RHOB</name>
<evidence type="ECO:0000256" key="7">
    <source>
        <dbReference type="ARBA" id="ARBA00022723"/>
    </source>
</evidence>
<feature type="transmembrane region" description="Helical" evidence="14">
    <location>
        <begin position="63"/>
        <end position="80"/>
    </location>
</feature>
<evidence type="ECO:0000256" key="4">
    <source>
        <dbReference type="ARBA" id="ARBA00022475"/>
    </source>
</evidence>
<dbReference type="RefSeq" id="WP_058241834.1">
    <property type="nucleotide sequence ID" value="NZ_CYSB01000025.1"/>
</dbReference>
<dbReference type="Proteomes" id="UP000051887">
    <property type="component" value="Unassembled WGS sequence"/>
</dbReference>
<proteinExistence type="inferred from homology"/>
<keyword evidence="3" id="KW-0813">Transport</keyword>
<feature type="region of interest" description="Disordered" evidence="13">
    <location>
        <begin position="195"/>
        <end position="234"/>
    </location>
</feature>
<evidence type="ECO:0000256" key="10">
    <source>
        <dbReference type="ARBA" id="ARBA00023004"/>
    </source>
</evidence>
<protein>
    <recommendedName>
        <fullName evidence="15">Lipid/polyisoprenoid-binding YceI-like domain-containing protein</fullName>
    </recommendedName>
</protein>
<evidence type="ECO:0000256" key="13">
    <source>
        <dbReference type="SAM" id="MobiDB-lite"/>
    </source>
</evidence>
<evidence type="ECO:0000256" key="8">
    <source>
        <dbReference type="ARBA" id="ARBA00022982"/>
    </source>
</evidence>
<evidence type="ECO:0000256" key="9">
    <source>
        <dbReference type="ARBA" id="ARBA00022989"/>
    </source>
</evidence>
<dbReference type="EMBL" id="CYSC01000007">
    <property type="protein sequence ID" value="CUH70486.1"/>
    <property type="molecule type" value="Genomic_DNA"/>
</dbReference>
<evidence type="ECO:0000256" key="6">
    <source>
        <dbReference type="ARBA" id="ARBA00022692"/>
    </source>
</evidence>
<reference evidence="17 19" key="1">
    <citation type="submission" date="2015-09" db="EMBL/GenBank/DDBJ databases">
        <authorList>
            <consortium name="Swine Surveillance"/>
        </authorList>
    </citation>
    <scope>NUCLEOTIDE SEQUENCE [LARGE SCALE GENOMIC DNA]</scope>
    <source>
        <strain evidence="17 19">5120</strain>
    </source>
</reference>
<evidence type="ECO:0000259" key="15">
    <source>
        <dbReference type="SMART" id="SM00867"/>
    </source>
</evidence>
<feature type="transmembrane region" description="Helical" evidence="14">
    <location>
        <begin position="101"/>
        <end position="119"/>
    </location>
</feature>
<dbReference type="PANTHER" id="PTHR30529:SF1">
    <property type="entry name" value="CYTOCHROME B561 HOMOLOG 2"/>
    <property type="match status" value="1"/>
</dbReference>
<dbReference type="Pfam" id="PF04264">
    <property type="entry name" value="YceI"/>
    <property type="match status" value="1"/>
</dbReference>
<sequence length="483" mass="50396">MSIANSPDRYGSIAKALHWTTALLILVLIPMGFIAKKLAEATQAGSPVVSIEVLTTLFSTHKTLGVVVFFVALLRILWALSQSKPRALHPDRRLETLAAETVHWLLYGAIVLVPLTGWIHHAASTGFAPIWGPFGQDLPMVAKSEALSVLFAAFHFAAVVVMVLSLGLHIAGALKHQIIDRDTTLARMLPNRRQPVAQSAPGAGPVSITALGAGQSTSHTTSDSIAPDPHHKTTARTSAALAAVVILAAAGTTWTIEAQDHRDTAPAQASVEPNVAPNENDTSAASAAQQQNPPQGDVAQAAPDANPGPTGVQNADNAPAASDLPNWQVADGALTLSIQQLGNAVNGSFETWQAHILFDPDADPAQMGEIRVEIDIASLSLGTVSAQAMGPDYFDSAAFPTAIYQADLAEIDGTLTATGTLTIKDASVPLAFPIDLTLAEGTATAAGSFTLDRREFGIGDTVPDEGTLGFAVALSFNLTAQHQ</sequence>
<organism evidence="17 19">
    <name type="scientific">Thalassovita autumnalis</name>
    <dbReference type="NCBI Taxonomy" id="2072972"/>
    <lineage>
        <taxon>Bacteria</taxon>
        <taxon>Pseudomonadati</taxon>
        <taxon>Pseudomonadota</taxon>
        <taxon>Alphaproteobacteria</taxon>
        <taxon>Rhodobacterales</taxon>
        <taxon>Roseobacteraceae</taxon>
        <taxon>Thalassovita</taxon>
    </lineage>
</organism>
<feature type="transmembrane region" description="Helical" evidence="14">
    <location>
        <begin position="16"/>
        <end position="35"/>
    </location>
</feature>
<feature type="compositionally biased region" description="Low complexity" evidence="13">
    <location>
        <begin position="283"/>
        <end position="295"/>
    </location>
</feature>
<dbReference type="InterPro" id="IPR052168">
    <property type="entry name" value="Cytochrome_b561_oxidase"/>
</dbReference>